<sequence length="771" mass="78550">MAGWEARPPDGPQSQRPKDASSQALAEWVTHGEQRRGRRADHRHSDRPGCSGGRGPSGILHQELPHPVDTAMLLIALLFVSSTLAADCQPDGDHAATCQTGKCEAVGSSEICTQCRAGGAPIDGFCRPVGSPQAIAAGCTKGDGTALEQTAATCGKCGSEYFLFMGGCYRTGSQPGSEICTAARDGKCTTCKTGGGVFQNPAIDAVLGSECILCSDTTDRGGIMGVENCAACTAPDNSAKGAAKCIRCNAKFVKRADGTACLACGSGCFECSEGNPNQCSACENGKYLKADTHTCVDGAGEACGAGNYADRTTGKCENCKTGSSSGGAVQGVEGCEACSVNTETGKLRCTVCNGSGSKTLVKVAIDGTTTCVAEAECTTGSMNFLSDSKKECILCDNTTSVTPNDKGRLGCKTCTKSNAPPVCSECLEGFFTKDSGATCTACAKNCLMCNDANADQCTKCSPGFFLKSNKTPGECIPCDSTENGGSEGCGVCSNSGTFECTDCKPNYHKQAGGGSAVTCEKFCEDETACEGTAGACEAIVVQDNGDFLHYCSLCGDPNTFPIDGKCVDNAQGNTCANGVCTQCAAGYFLYMGGCYDVTKTPGNLMCKAAGQEGICTEAASDKYFVVPGVTSNTEQSVLACANPLGTLAVGNAYVGVEDCSQCAAPDARSDGGMAVATCTACGEGRKPNKSGTGCAACSIENCRHCRVDDVCEECSSGFSLEGGKCISTGTSGGNRSGLSTGAIAGIAVAVVVVVGGLVGFLCWWFICRGKA</sequence>
<accession>E1F1J9</accession>
<dbReference type="SUPFAM" id="SSF57184">
    <property type="entry name" value="Growth factor receptor domain"/>
    <property type="match status" value="3"/>
</dbReference>
<dbReference type="OMA" id="NCESAFC"/>
<dbReference type="InterPro" id="IPR052798">
    <property type="entry name" value="Giardia_VSA"/>
</dbReference>
<evidence type="ECO:0000313" key="4">
    <source>
        <dbReference type="EMBL" id="EFO63680.1"/>
    </source>
</evidence>
<name>E1F1J9_GIAIA</name>
<gene>
    <name evidence="4" type="ORF">GLP15_228</name>
</gene>
<keyword evidence="2" id="KW-0812">Transmembrane</keyword>
<dbReference type="Pfam" id="PF03302">
    <property type="entry name" value="VSP"/>
    <property type="match status" value="1"/>
</dbReference>
<feature type="domain" description="EGF-like" evidence="3">
    <location>
        <begin position="477"/>
        <end position="520"/>
    </location>
</feature>
<feature type="domain" description="EGF-like" evidence="3">
    <location>
        <begin position="263"/>
        <end position="296"/>
    </location>
</feature>
<feature type="domain" description="EGF-like" evidence="3">
    <location>
        <begin position="441"/>
        <end position="476"/>
    </location>
</feature>
<proteinExistence type="predicted"/>
<dbReference type="InterPro" id="IPR009030">
    <property type="entry name" value="Growth_fac_rcpt_cys_sf"/>
</dbReference>
<dbReference type="Gene3D" id="2.10.220.10">
    <property type="entry name" value="Hormone Receptor, Insulin-like Growth Factor Receptor 1, Chain A, domain 2"/>
    <property type="match status" value="3"/>
</dbReference>
<dbReference type="STRING" id="658858.E1F1J9"/>
<organism evidence="4 5">
    <name type="scientific">Giardia intestinalis (strain P15)</name>
    <name type="common">Giardia lamblia</name>
    <dbReference type="NCBI Taxonomy" id="658858"/>
    <lineage>
        <taxon>Eukaryota</taxon>
        <taxon>Metamonada</taxon>
        <taxon>Diplomonadida</taxon>
        <taxon>Hexamitidae</taxon>
        <taxon>Giardiinae</taxon>
        <taxon>Giardia</taxon>
    </lineage>
</organism>
<evidence type="ECO:0000259" key="3">
    <source>
        <dbReference type="SMART" id="SM00181"/>
    </source>
</evidence>
<dbReference type="Proteomes" id="UP000008974">
    <property type="component" value="Unassembled WGS sequence"/>
</dbReference>
<reference evidence="4 5" key="1">
    <citation type="journal article" date="2010" name="BMC Genomics">
        <title>Genome analysis and comparative genomics of a Giardia intestinalis assemblage E isolate.</title>
        <authorList>
            <person name="Jerlstrom-Hultqvist J."/>
            <person name="Franzen O."/>
            <person name="Ankarklev J."/>
            <person name="Xu F."/>
            <person name="Nohynkova E."/>
            <person name="Andersson J.O."/>
            <person name="Svard S.G."/>
            <person name="Andersson B."/>
        </authorList>
    </citation>
    <scope>NUCLEOTIDE SEQUENCE [LARGE SCALE GENOMIC DNA]</scope>
    <source>
        <strain evidence="4 5">P15</strain>
    </source>
</reference>
<dbReference type="SMART" id="SM00261">
    <property type="entry name" value="FU"/>
    <property type="match status" value="3"/>
</dbReference>
<keyword evidence="2" id="KW-1133">Transmembrane helix</keyword>
<dbReference type="SMART" id="SM00181">
    <property type="entry name" value="EGF"/>
    <property type="match status" value="5"/>
</dbReference>
<dbReference type="VEuPathDB" id="GiardiaDB:GLP15_228"/>
<dbReference type="InterPro" id="IPR005127">
    <property type="entry name" value="Giardia_VSP"/>
</dbReference>
<keyword evidence="2" id="KW-0472">Membrane</keyword>
<dbReference type="EMBL" id="ACVC01000123">
    <property type="protein sequence ID" value="EFO63680.1"/>
    <property type="molecule type" value="Genomic_DNA"/>
</dbReference>
<dbReference type="PANTHER" id="PTHR23275">
    <property type="entry name" value="CABRIOLET.-RELATED"/>
    <property type="match status" value="1"/>
</dbReference>
<evidence type="ECO:0000256" key="1">
    <source>
        <dbReference type="SAM" id="MobiDB-lite"/>
    </source>
</evidence>
<feature type="domain" description="EGF-like" evidence="3">
    <location>
        <begin position="696"/>
        <end position="726"/>
    </location>
</feature>
<feature type="domain" description="EGF-like" evidence="3">
    <location>
        <begin position="394"/>
        <end position="440"/>
    </location>
</feature>
<feature type="region of interest" description="Disordered" evidence="1">
    <location>
        <begin position="1"/>
        <end position="63"/>
    </location>
</feature>
<protein>
    <submittedName>
        <fullName evidence="4">VSP</fullName>
    </submittedName>
</protein>
<dbReference type="PANTHER" id="PTHR23275:SF100">
    <property type="entry name" value="EGF-LIKE DOMAIN-CONTAINING PROTEIN"/>
    <property type="match status" value="1"/>
</dbReference>
<feature type="transmembrane region" description="Helical" evidence="2">
    <location>
        <begin position="742"/>
        <end position="766"/>
    </location>
</feature>
<dbReference type="InterPro" id="IPR000742">
    <property type="entry name" value="EGF"/>
</dbReference>
<dbReference type="OrthoDB" id="19903at2759"/>
<dbReference type="InterPro" id="IPR006212">
    <property type="entry name" value="Furin_repeat"/>
</dbReference>
<feature type="compositionally biased region" description="Polar residues" evidence="1">
    <location>
        <begin position="12"/>
        <end position="24"/>
    </location>
</feature>
<evidence type="ECO:0000256" key="2">
    <source>
        <dbReference type="SAM" id="Phobius"/>
    </source>
</evidence>
<evidence type="ECO:0000313" key="5">
    <source>
        <dbReference type="Proteomes" id="UP000008974"/>
    </source>
</evidence>
<comment type="caution">
    <text evidence="4">The sequence shown here is derived from an EMBL/GenBank/DDBJ whole genome shotgun (WGS) entry which is preliminary data.</text>
</comment>
<dbReference type="AlphaFoldDB" id="E1F1J9"/>